<dbReference type="GeneID" id="106180380"/>
<comment type="similarity">
    <text evidence="2">Belongs to the krueppel C2H2-type zinc-finger protein family.</text>
</comment>
<keyword evidence="8" id="KW-0238">DNA-binding</keyword>
<evidence type="ECO:0000256" key="12">
    <source>
        <dbReference type="SAM" id="MobiDB-lite"/>
    </source>
</evidence>
<feature type="domain" description="C2H2-type" evidence="13">
    <location>
        <begin position="439"/>
        <end position="466"/>
    </location>
</feature>
<dbReference type="InParanoid" id="A0A1S3KBE2"/>
<proteinExistence type="inferred from homology"/>
<dbReference type="KEGG" id="lak:106180380"/>
<keyword evidence="14" id="KW-1185">Reference proteome</keyword>
<feature type="domain" description="C2H2-type" evidence="13">
    <location>
        <begin position="240"/>
        <end position="268"/>
    </location>
</feature>
<dbReference type="GO" id="GO:0008270">
    <property type="term" value="F:zinc ion binding"/>
    <property type="evidence" value="ECO:0007669"/>
    <property type="project" value="UniProtKB-KW"/>
</dbReference>
<dbReference type="GO" id="GO:0003677">
    <property type="term" value="F:DNA binding"/>
    <property type="evidence" value="ECO:0007669"/>
    <property type="project" value="UniProtKB-KW"/>
</dbReference>
<feature type="domain" description="C2H2-type" evidence="13">
    <location>
        <begin position="664"/>
        <end position="691"/>
    </location>
</feature>
<evidence type="ECO:0000256" key="11">
    <source>
        <dbReference type="PROSITE-ProRule" id="PRU00042"/>
    </source>
</evidence>
<evidence type="ECO:0000256" key="5">
    <source>
        <dbReference type="ARBA" id="ARBA00022771"/>
    </source>
</evidence>
<dbReference type="PANTHER" id="PTHR24379">
    <property type="entry name" value="KRAB AND ZINC FINGER DOMAIN-CONTAINING"/>
    <property type="match status" value="1"/>
</dbReference>
<feature type="domain" description="C2H2-type" evidence="13">
    <location>
        <begin position="387"/>
        <end position="414"/>
    </location>
</feature>
<keyword evidence="10" id="KW-0539">Nucleus</keyword>
<dbReference type="GO" id="GO:0006357">
    <property type="term" value="P:regulation of transcription by RNA polymerase II"/>
    <property type="evidence" value="ECO:0007669"/>
    <property type="project" value="UniProtKB-ARBA"/>
</dbReference>
<keyword evidence="3" id="KW-0479">Metal-binding</keyword>
<evidence type="ECO:0000259" key="13">
    <source>
        <dbReference type="PROSITE" id="PS50157"/>
    </source>
</evidence>
<feature type="domain" description="C2H2-type" evidence="13">
    <location>
        <begin position="523"/>
        <end position="550"/>
    </location>
</feature>
<feature type="domain" description="C2H2-type" evidence="13">
    <location>
        <begin position="415"/>
        <end position="437"/>
    </location>
</feature>
<evidence type="ECO:0000256" key="6">
    <source>
        <dbReference type="ARBA" id="ARBA00022833"/>
    </source>
</evidence>
<dbReference type="InterPro" id="IPR036236">
    <property type="entry name" value="Znf_C2H2_sf"/>
</dbReference>
<feature type="domain" description="C2H2-type" evidence="13">
    <location>
        <begin position="499"/>
        <end position="521"/>
    </location>
</feature>
<organism evidence="14 15">
    <name type="scientific">Lingula anatina</name>
    <name type="common">Brachiopod</name>
    <name type="synonym">Lingula unguis</name>
    <dbReference type="NCBI Taxonomy" id="7574"/>
    <lineage>
        <taxon>Eukaryota</taxon>
        <taxon>Metazoa</taxon>
        <taxon>Spiralia</taxon>
        <taxon>Lophotrochozoa</taxon>
        <taxon>Brachiopoda</taxon>
        <taxon>Linguliformea</taxon>
        <taxon>Lingulata</taxon>
        <taxon>Lingulida</taxon>
        <taxon>Linguloidea</taxon>
        <taxon>Lingulidae</taxon>
        <taxon>Lingula</taxon>
    </lineage>
</organism>
<evidence type="ECO:0000256" key="8">
    <source>
        <dbReference type="ARBA" id="ARBA00023125"/>
    </source>
</evidence>
<dbReference type="FunFam" id="3.30.160.60:FF:000193">
    <property type="entry name" value="Zinc finger protein 300"/>
    <property type="match status" value="2"/>
</dbReference>
<keyword evidence="6" id="KW-0862">Zinc</keyword>
<dbReference type="Pfam" id="PF00096">
    <property type="entry name" value="zf-C2H2"/>
    <property type="match status" value="6"/>
</dbReference>
<comment type="subcellular location">
    <subcellularLocation>
        <location evidence="1">Nucleus</location>
    </subcellularLocation>
</comment>
<feature type="domain" description="C2H2-type" evidence="13">
    <location>
        <begin position="579"/>
        <end position="607"/>
    </location>
</feature>
<dbReference type="AlphaFoldDB" id="A0A1S3KBE2"/>
<dbReference type="PANTHER" id="PTHR24379:SF121">
    <property type="entry name" value="C2H2-TYPE DOMAIN-CONTAINING PROTEIN"/>
    <property type="match status" value="1"/>
</dbReference>
<evidence type="ECO:0000313" key="15">
    <source>
        <dbReference type="RefSeq" id="XP_013419812.1"/>
    </source>
</evidence>
<name>A0A1S3KBE2_LINAN</name>
<feature type="domain" description="C2H2-type" evidence="13">
    <location>
        <begin position="692"/>
        <end position="719"/>
    </location>
</feature>
<dbReference type="RefSeq" id="XP_013419812.1">
    <property type="nucleotide sequence ID" value="XM_013564358.1"/>
</dbReference>
<dbReference type="FunFam" id="3.30.160.60:FF:001009">
    <property type="entry name" value="Zinc finger protein 26"/>
    <property type="match status" value="1"/>
</dbReference>
<keyword evidence="9" id="KW-0804">Transcription</keyword>
<dbReference type="Proteomes" id="UP000085678">
    <property type="component" value="Unplaced"/>
</dbReference>
<feature type="domain" description="C2H2-type" evidence="13">
    <location>
        <begin position="636"/>
        <end position="663"/>
    </location>
</feature>
<keyword evidence="5 11" id="KW-0863">Zinc-finger</keyword>
<feature type="domain" description="C2H2-type" evidence="13">
    <location>
        <begin position="608"/>
        <end position="635"/>
    </location>
</feature>
<dbReference type="FunFam" id="3.30.160.60:FF:000624">
    <property type="entry name" value="zinc finger protein 697"/>
    <property type="match status" value="1"/>
</dbReference>
<dbReference type="Gene3D" id="3.30.160.60">
    <property type="entry name" value="Classic Zinc Finger"/>
    <property type="match status" value="11"/>
</dbReference>
<feature type="domain" description="C2H2-type" evidence="13">
    <location>
        <begin position="472"/>
        <end position="499"/>
    </location>
</feature>
<keyword evidence="4" id="KW-0677">Repeat</keyword>
<evidence type="ECO:0000256" key="10">
    <source>
        <dbReference type="ARBA" id="ARBA00023242"/>
    </source>
</evidence>
<dbReference type="PROSITE" id="PS00028">
    <property type="entry name" value="ZINC_FINGER_C2H2_1"/>
    <property type="match status" value="14"/>
</dbReference>
<gene>
    <name evidence="15" type="primary">LOC106180380</name>
</gene>
<evidence type="ECO:0000256" key="1">
    <source>
        <dbReference type="ARBA" id="ARBA00004123"/>
    </source>
</evidence>
<dbReference type="FunFam" id="3.30.160.60:FF:000045">
    <property type="entry name" value="ZFP69 zinc finger protein B"/>
    <property type="match status" value="1"/>
</dbReference>
<accession>A0A1S3KBE2</accession>
<evidence type="ECO:0000256" key="7">
    <source>
        <dbReference type="ARBA" id="ARBA00023015"/>
    </source>
</evidence>
<dbReference type="FunFam" id="3.30.160.60:FF:002711">
    <property type="entry name" value="Zinc finger protein 16"/>
    <property type="match status" value="1"/>
</dbReference>
<protein>
    <submittedName>
        <fullName evidence="15">Oocyte zinc finger protein XlCOF6</fullName>
    </submittedName>
</protein>
<evidence type="ECO:0000256" key="3">
    <source>
        <dbReference type="ARBA" id="ARBA00022723"/>
    </source>
</evidence>
<feature type="domain" description="C2H2-type" evidence="13">
    <location>
        <begin position="551"/>
        <end position="578"/>
    </location>
</feature>
<dbReference type="OrthoDB" id="6344893at2759"/>
<evidence type="ECO:0000256" key="4">
    <source>
        <dbReference type="ARBA" id="ARBA00022737"/>
    </source>
</evidence>
<evidence type="ECO:0000313" key="14">
    <source>
        <dbReference type="Proteomes" id="UP000085678"/>
    </source>
</evidence>
<sequence length="726" mass="84491">MHTRAVNGTDEKTGNICSKPSPSLSCEGDQNSIFDGQDEYPNGEVARPEDVTNSESRQGIHVEIGSAEDHDSSVKTHLSSPLHKNTDEQRVESLCNKQKQRLRCLVCGSSNGTDDTEYTILSSCLHIEREIRKLLKTLPPPSESDICCGSCLDLMKLFINLKNDFLIVKRKIVGLHLDVQLELQNSQNHEEVCGKRHQSKGNQMNTCQEQTVEGLIKLETTKHEYGEDNRDEEKKSTEVYKCQHCSETYTQSSDLKIHIVKEHRNINTIEKTVECQYHNNNKDKGVHTELEKTDKSLICRICFSNFASADECTRHESTHSRQRHFVSIVRVFKCQHCNEKIFSKLAFLRHKNNCLKNIGLISSKKQKNQIKNNDKKKEATDAQMKIYNCAYCEKTFTRGNTLVLHERVHTGKKVFKCEHCEKSFTRTTDLVEHEKIHELTCSYCGKSYWGTRALKRHEKTHTEKSKWKTKIFNCSFCERTFNRIRALDLHEVIHKDDRLKCKQCDKPFTSKGDLWKHEKSHELKCSQCGKSCWGRRALEKHEKVHSAEKPHVCYICNKSFLYRRELDSHIRTHTGERPYLCQYCTKSFVRSSNLRMHEMTMHTGEKPHKCQYCQRGYSTKIACEEHERFHTGEKPFKCDFCDKRFARKSNWRCHVKNHLGIKPQVCSYCGKRFSVRSILAIHERTHTGERPFRCKYCDKTFLRKSKCNAHERNHTGGKQPKFAQSV</sequence>
<dbReference type="PROSITE" id="PS50157">
    <property type="entry name" value="ZINC_FINGER_C2H2_2"/>
    <property type="match status" value="14"/>
</dbReference>
<keyword evidence="7" id="KW-0805">Transcription regulation</keyword>
<feature type="compositionally biased region" description="Polar residues" evidence="12">
    <location>
        <begin position="15"/>
        <end position="34"/>
    </location>
</feature>
<feature type="region of interest" description="Disordered" evidence="12">
    <location>
        <begin position="1"/>
        <end position="57"/>
    </location>
</feature>
<dbReference type="SUPFAM" id="SSF57667">
    <property type="entry name" value="beta-beta-alpha zinc fingers"/>
    <property type="match status" value="7"/>
</dbReference>
<evidence type="ECO:0000256" key="2">
    <source>
        <dbReference type="ARBA" id="ARBA00006991"/>
    </source>
</evidence>
<evidence type="ECO:0000256" key="9">
    <source>
        <dbReference type="ARBA" id="ARBA00023163"/>
    </source>
</evidence>
<dbReference type="GO" id="GO:0005634">
    <property type="term" value="C:nucleus"/>
    <property type="evidence" value="ECO:0007669"/>
    <property type="project" value="UniProtKB-SubCell"/>
</dbReference>
<feature type="domain" description="C2H2-type" evidence="13">
    <location>
        <begin position="297"/>
        <end position="324"/>
    </location>
</feature>
<dbReference type="FunFam" id="3.30.160.60:FF:001289">
    <property type="entry name" value="Zinc finger protein 574"/>
    <property type="match status" value="1"/>
</dbReference>
<dbReference type="InterPro" id="IPR013087">
    <property type="entry name" value="Znf_C2H2_type"/>
</dbReference>
<reference evidence="15" key="1">
    <citation type="submission" date="2025-08" db="UniProtKB">
        <authorList>
            <consortium name="RefSeq"/>
        </authorList>
    </citation>
    <scope>IDENTIFICATION</scope>
    <source>
        <tissue evidence="15">Gonads</tissue>
    </source>
</reference>
<dbReference type="SMART" id="SM00355">
    <property type="entry name" value="ZnF_C2H2"/>
    <property type="match status" value="15"/>
</dbReference>